<reference evidence="3" key="1">
    <citation type="submission" date="2022-12" db="EMBL/GenBank/DDBJ databases">
        <authorList>
            <person name="Petersen C."/>
        </authorList>
    </citation>
    <scope>NUCLEOTIDE SEQUENCE</scope>
    <source>
        <strain evidence="3">IBT 29677</strain>
    </source>
</reference>
<dbReference type="GO" id="GO:0072330">
    <property type="term" value="P:monocarboxylic acid biosynthetic process"/>
    <property type="evidence" value="ECO:0007669"/>
    <property type="project" value="UniProtKB-ARBA"/>
</dbReference>
<comment type="caution">
    <text evidence="3">The sequence shown here is derived from an EMBL/GenBank/DDBJ whole genome shotgun (WGS) entry which is preliminary data.</text>
</comment>
<dbReference type="GO" id="GO:0017000">
    <property type="term" value="P:antibiotic biosynthetic process"/>
    <property type="evidence" value="ECO:0007669"/>
    <property type="project" value="UniProtKB-ARBA"/>
</dbReference>
<dbReference type="PANTHER" id="PTHR33630:SF9">
    <property type="entry name" value="CUTINASE 4"/>
    <property type="match status" value="1"/>
</dbReference>
<dbReference type="InterPro" id="IPR029058">
    <property type="entry name" value="AB_hydrolase_fold"/>
</dbReference>
<dbReference type="Proteomes" id="UP001147747">
    <property type="component" value="Unassembled WGS sequence"/>
</dbReference>
<dbReference type="SMART" id="SM01110">
    <property type="entry name" value="Cutinase"/>
    <property type="match status" value="1"/>
</dbReference>
<dbReference type="GO" id="GO:0052689">
    <property type="term" value="F:carboxylic ester hydrolase activity"/>
    <property type="evidence" value="ECO:0007669"/>
    <property type="project" value="UniProtKB-ARBA"/>
</dbReference>
<keyword evidence="1" id="KW-0378">Hydrolase</keyword>
<evidence type="ECO:0000256" key="2">
    <source>
        <dbReference type="ARBA" id="ARBA00023157"/>
    </source>
</evidence>
<evidence type="ECO:0000313" key="3">
    <source>
        <dbReference type="EMBL" id="KAJ5397033.1"/>
    </source>
</evidence>
<accession>A0A9W9W1W4</accession>
<dbReference type="OrthoDB" id="2586582at2759"/>
<dbReference type="Gene3D" id="3.40.50.1820">
    <property type="entry name" value="alpha/beta hydrolase"/>
    <property type="match status" value="1"/>
</dbReference>
<dbReference type="GeneID" id="81368763"/>
<dbReference type="Pfam" id="PF01083">
    <property type="entry name" value="Cutinase"/>
    <property type="match status" value="1"/>
</dbReference>
<dbReference type="RefSeq" id="XP_056489085.1">
    <property type="nucleotide sequence ID" value="XM_056629783.1"/>
</dbReference>
<reference evidence="3" key="2">
    <citation type="journal article" date="2023" name="IMA Fungus">
        <title>Comparative genomic study of the Penicillium genus elucidates a diverse pangenome and 15 lateral gene transfer events.</title>
        <authorList>
            <person name="Petersen C."/>
            <person name="Sorensen T."/>
            <person name="Nielsen M.R."/>
            <person name="Sondergaard T.E."/>
            <person name="Sorensen J.L."/>
            <person name="Fitzpatrick D.A."/>
            <person name="Frisvad J.C."/>
            <person name="Nielsen K.L."/>
        </authorList>
    </citation>
    <scope>NUCLEOTIDE SEQUENCE</scope>
    <source>
        <strain evidence="3">IBT 29677</strain>
    </source>
</reference>
<dbReference type="InterPro" id="IPR000675">
    <property type="entry name" value="Cutinase/axe"/>
</dbReference>
<dbReference type="PANTHER" id="PTHR33630">
    <property type="entry name" value="CUTINASE RV1984C-RELATED-RELATED"/>
    <property type="match status" value="1"/>
</dbReference>
<gene>
    <name evidence="3" type="ORF">N7509_005146</name>
</gene>
<evidence type="ECO:0000313" key="4">
    <source>
        <dbReference type="Proteomes" id="UP001147747"/>
    </source>
</evidence>
<sequence>MYPATESSPVYFDSVANGTWLLKKSLTNYAKACPDSKIAGAQVTSNNFCGMAAIWGLQGGIEAQHTPAELKQTIELSEPLPEEVIKNVISVVLFGDPTHTSNATYNYGTYNQSGNGLFYRSDISTCEALGNGIRSYCDAGDPFCDIGAYHDSVAPFINATAHMMYVQNYGDDVVPFLVGRYHNISSNYNSTGSRSTATESALPSSTAELNGAAGLMPMTRIALIAALLVHVLI</sequence>
<evidence type="ECO:0000256" key="1">
    <source>
        <dbReference type="ARBA" id="ARBA00022801"/>
    </source>
</evidence>
<keyword evidence="2" id="KW-1015">Disulfide bond</keyword>
<organism evidence="3 4">
    <name type="scientific">Penicillium cosmopolitanum</name>
    <dbReference type="NCBI Taxonomy" id="1131564"/>
    <lineage>
        <taxon>Eukaryota</taxon>
        <taxon>Fungi</taxon>
        <taxon>Dikarya</taxon>
        <taxon>Ascomycota</taxon>
        <taxon>Pezizomycotina</taxon>
        <taxon>Eurotiomycetes</taxon>
        <taxon>Eurotiomycetidae</taxon>
        <taxon>Eurotiales</taxon>
        <taxon>Aspergillaceae</taxon>
        <taxon>Penicillium</taxon>
    </lineage>
</organism>
<dbReference type="SUPFAM" id="SSF53474">
    <property type="entry name" value="alpha/beta-Hydrolases"/>
    <property type="match status" value="1"/>
</dbReference>
<dbReference type="EMBL" id="JAPZBU010000006">
    <property type="protein sequence ID" value="KAJ5397033.1"/>
    <property type="molecule type" value="Genomic_DNA"/>
</dbReference>
<dbReference type="AlphaFoldDB" id="A0A9W9W1W4"/>
<keyword evidence="4" id="KW-1185">Reference proteome</keyword>
<name>A0A9W9W1W4_9EURO</name>
<proteinExistence type="predicted"/>
<protein>
    <submittedName>
        <fullName evidence="3">Uncharacterized protein</fullName>
    </submittedName>
</protein>